<dbReference type="FunFam" id="3.30.479.30:FF:000004">
    <property type="entry name" value="Putative membrane protease family, stomatin"/>
    <property type="match status" value="1"/>
</dbReference>
<evidence type="ECO:0000256" key="2">
    <source>
        <dbReference type="ARBA" id="ARBA00008164"/>
    </source>
</evidence>
<dbReference type="InterPro" id="IPR036013">
    <property type="entry name" value="Band_7/SPFH_dom_sf"/>
</dbReference>
<dbReference type="Proteomes" id="UP000282321">
    <property type="component" value="Unassembled WGS sequence"/>
</dbReference>
<dbReference type="CDD" id="cd08829">
    <property type="entry name" value="SPFH_paraslipin"/>
    <property type="match status" value="1"/>
</dbReference>
<dbReference type="Gene3D" id="3.30.479.30">
    <property type="entry name" value="Band 7 domain"/>
    <property type="match status" value="1"/>
</dbReference>
<evidence type="ECO:0000313" key="7">
    <source>
        <dbReference type="EMBL" id="RKX67150.1"/>
    </source>
</evidence>
<proteinExistence type="inferred from homology"/>
<evidence type="ECO:0000259" key="6">
    <source>
        <dbReference type="SMART" id="SM00244"/>
    </source>
</evidence>
<dbReference type="PROSITE" id="PS01270">
    <property type="entry name" value="BAND_7"/>
    <property type="match status" value="1"/>
</dbReference>
<dbReference type="InterPro" id="IPR001107">
    <property type="entry name" value="Band_7"/>
</dbReference>
<evidence type="ECO:0000256" key="4">
    <source>
        <dbReference type="ARBA" id="ARBA00022989"/>
    </source>
</evidence>
<comment type="caution">
    <text evidence="7">The sequence shown here is derived from an EMBL/GenBank/DDBJ whole genome shotgun (WGS) entry which is preliminary data.</text>
</comment>
<keyword evidence="5" id="KW-0472">Membrane</keyword>
<evidence type="ECO:0000313" key="8">
    <source>
        <dbReference type="Proteomes" id="UP000282321"/>
    </source>
</evidence>
<name>A0A660SB25_UNCT6</name>
<keyword evidence="4" id="KW-1133">Transmembrane helix</keyword>
<comment type="similarity">
    <text evidence="2">Belongs to the band 7/mec-2 family.</text>
</comment>
<dbReference type="GO" id="GO:0098552">
    <property type="term" value="C:side of membrane"/>
    <property type="evidence" value="ECO:0007669"/>
    <property type="project" value="UniProtKB-ARBA"/>
</dbReference>
<evidence type="ECO:0000256" key="5">
    <source>
        <dbReference type="ARBA" id="ARBA00023136"/>
    </source>
</evidence>
<dbReference type="InterPro" id="IPR050710">
    <property type="entry name" value="Band7/mec-2_domain"/>
</dbReference>
<comment type="subcellular location">
    <subcellularLocation>
        <location evidence="1">Membrane</location>
        <topology evidence="1">Single-pass membrane protein</topology>
    </subcellularLocation>
</comment>
<dbReference type="PRINTS" id="PR00721">
    <property type="entry name" value="STOMATIN"/>
</dbReference>
<dbReference type="GO" id="GO:0005886">
    <property type="term" value="C:plasma membrane"/>
    <property type="evidence" value="ECO:0007669"/>
    <property type="project" value="UniProtKB-ARBA"/>
</dbReference>
<protein>
    <submittedName>
        <fullName evidence="7">SPFH/Band 7/PHB domain protein</fullName>
    </submittedName>
</protein>
<dbReference type="InterPro" id="IPR001972">
    <property type="entry name" value="Stomatin_HflK_fam"/>
</dbReference>
<dbReference type="SMART" id="SM00244">
    <property type="entry name" value="PHB"/>
    <property type="match status" value="1"/>
</dbReference>
<organism evidence="7 8">
    <name type="scientific">candidate division TA06 bacterium</name>
    <dbReference type="NCBI Taxonomy" id="2250710"/>
    <lineage>
        <taxon>Bacteria</taxon>
        <taxon>Bacteria division TA06</taxon>
    </lineage>
</organism>
<sequence>MVILIIFLIILAIIFVVKGIFIVNQAHVVIVERLGKFQKVAESGIHFMWPFVDNIRPFRSIHGYVSKIDLREQVLDFDPQPVITKDNVTMQIDTVVYYQITDPAKAMYEINNLVLAIEKLTITTLRNVIGDLTLDETLVSRARINSDMQQILDEATDKWGVKVNRVELKNINPPEEIQEAMAKQMKAERTKRATILEAEGLKRAAILKAEGQQQAAINIAKGEKEAKILRAEGEAMAIKQVYDAIHKGKPTQDLITIKYLQTLSEMAKGDSNKVFIPYEASGVLSSLGMIKEIFNTTKKEKK</sequence>
<evidence type="ECO:0000256" key="3">
    <source>
        <dbReference type="ARBA" id="ARBA00022692"/>
    </source>
</evidence>
<accession>A0A660SB25</accession>
<gene>
    <name evidence="7" type="ORF">DRP44_02795</name>
</gene>
<dbReference type="PANTHER" id="PTHR43327">
    <property type="entry name" value="STOMATIN-LIKE PROTEIN 2, MITOCHONDRIAL"/>
    <property type="match status" value="1"/>
</dbReference>
<reference evidence="7 8" key="1">
    <citation type="submission" date="2018-06" db="EMBL/GenBank/DDBJ databases">
        <title>Extensive metabolic versatility and redundancy in microbially diverse, dynamic hydrothermal sediments.</title>
        <authorList>
            <person name="Dombrowski N."/>
            <person name="Teske A."/>
            <person name="Baker B.J."/>
        </authorList>
    </citation>
    <scope>NUCLEOTIDE SEQUENCE [LARGE SCALE GENOMIC DNA]</scope>
    <source>
        <strain evidence="7">B35_G9</strain>
    </source>
</reference>
<dbReference type="InterPro" id="IPR018080">
    <property type="entry name" value="Band_7/stomatin-like_CS"/>
</dbReference>
<evidence type="ECO:0000256" key="1">
    <source>
        <dbReference type="ARBA" id="ARBA00004167"/>
    </source>
</evidence>
<dbReference type="PANTHER" id="PTHR43327:SF10">
    <property type="entry name" value="STOMATIN-LIKE PROTEIN 2, MITOCHONDRIAL"/>
    <property type="match status" value="1"/>
</dbReference>
<dbReference type="SUPFAM" id="SSF117892">
    <property type="entry name" value="Band 7/SPFH domain"/>
    <property type="match status" value="1"/>
</dbReference>
<feature type="domain" description="Band 7" evidence="6">
    <location>
        <begin position="18"/>
        <end position="185"/>
    </location>
</feature>
<dbReference type="AlphaFoldDB" id="A0A660SB25"/>
<dbReference type="EMBL" id="QNBC01000025">
    <property type="protein sequence ID" value="RKX67150.1"/>
    <property type="molecule type" value="Genomic_DNA"/>
</dbReference>
<keyword evidence="3" id="KW-0812">Transmembrane</keyword>
<dbReference type="Pfam" id="PF01145">
    <property type="entry name" value="Band_7"/>
    <property type="match status" value="1"/>
</dbReference>